<dbReference type="GO" id="GO:0016020">
    <property type="term" value="C:membrane"/>
    <property type="evidence" value="ECO:0007669"/>
    <property type="project" value="UniProtKB-SubCell"/>
</dbReference>
<dbReference type="PANTHER" id="PTHR32322">
    <property type="entry name" value="INNER MEMBRANE TRANSPORTER"/>
    <property type="match status" value="1"/>
</dbReference>
<comment type="similarity">
    <text evidence="2">Belongs to the EamA transporter family.</text>
</comment>
<dbReference type="PANTHER" id="PTHR32322:SF2">
    <property type="entry name" value="EAMA DOMAIN-CONTAINING PROTEIN"/>
    <property type="match status" value="1"/>
</dbReference>
<gene>
    <name evidence="8" type="ORF">BST96_16750</name>
</gene>
<dbReference type="Pfam" id="PF00892">
    <property type="entry name" value="EamA"/>
    <property type="match status" value="2"/>
</dbReference>
<dbReference type="STRING" id="716816.BST96_16750"/>
<dbReference type="InterPro" id="IPR000620">
    <property type="entry name" value="EamA_dom"/>
</dbReference>
<feature type="transmembrane region" description="Helical" evidence="6">
    <location>
        <begin position="238"/>
        <end position="257"/>
    </location>
</feature>
<dbReference type="RefSeq" id="WP_085759794.1">
    <property type="nucleotide sequence ID" value="NZ_CP019343.1"/>
</dbReference>
<keyword evidence="4 6" id="KW-1133">Transmembrane helix</keyword>
<feature type="transmembrane region" description="Helical" evidence="6">
    <location>
        <begin position="62"/>
        <end position="83"/>
    </location>
</feature>
<dbReference type="EMBL" id="CP019343">
    <property type="protein sequence ID" value="ARN75608.1"/>
    <property type="molecule type" value="Genomic_DNA"/>
</dbReference>
<dbReference type="KEGG" id="osg:BST96_16750"/>
<feature type="transmembrane region" description="Helical" evidence="6">
    <location>
        <begin position="144"/>
        <end position="165"/>
    </location>
</feature>
<dbReference type="Proteomes" id="UP000193450">
    <property type="component" value="Chromosome"/>
</dbReference>
<evidence type="ECO:0000256" key="6">
    <source>
        <dbReference type="SAM" id="Phobius"/>
    </source>
</evidence>
<evidence type="ECO:0000313" key="9">
    <source>
        <dbReference type="Proteomes" id="UP000193450"/>
    </source>
</evidence>
<proteinExistence type="inferred from homology"/>
<feature type="domain" description="EamA" evidence="7">
    <location>
        <begin position="4"/>
        <end position="134"/>
    </location>
</feature>
<evidence type="ECO:0000256" key="5">
    <source>
        <dbReference type="ARBA" id="ARBA00023136"/>
    </source>
</evidence>
<keyword evidence="9" id="KW-1185">Reference proteome</keyword>
<keyword evidence="3 6" id="KW-0812">Transmembrane</keyword>
<evidence type="ECO:0000256" key="1">
    <source>
        <dbReference type="ARBA" id="ARBA00004141"/>
    </source>
</evidence>
<organism evidence="8 9">
    <name type="scientific">Oceanicoccus sagamiensis</name>
    <dbReference type="NCBI Taxonomy" id="716816"/>
    <lineage>
        <taxon>Bacteria</taxon>
        <taxon>Pseudomonadati</taxon>
        <taxon>Pseudomonadota</taxon>
        <taxon>Gammaproteobacteria</taxon>
        <taxon>Cellvibrionales</taxon>
        <taxon>Spongiibacteraceae</taxon>
        <taxon>Oceanicoccus</taxon>
    </lineage>
</organism>
<feature type="transmembrane region" description="Helical" evidence="6">
    <location>
        <begin position="27"/>
        <end position="50"/>
    </location>
</feature>
<protein>
    <recommendedName>
        <fullName evidence="7">EamA domain-containing protein</fullName>
    </recommendedName>
</protein>
<feature type="domain" description="EamA" evidence="7">
    <location>
        <begin position="146"/>
        <end position="281"/>
    </location>
</feature>
<evidence type="ECO:0000256" key="2">
    <source>
        <dbReference type="ARBA" id="ARBA00007362"/>
    </source>
</evidence>
<sequence length="294" mass="31965">MPLLAYLTAIVIWSTTPLVIKLGNDSVTPITAITLRMVLAVALGFVILALMRKAGIFDRRNFKLYIAGSIGIFPNMVMVYYASLYIPSGLLAVLMGLAPFMTGFVAHFVLGDVFFIRRKILGQILALSGLVVVYYGQLSLDADSTIGVLLMLCSTAIFATSSVFVKKFSMQRSVSSLNQTVGAMLFSLPGLLLSWWLLDGNTDIVISDTSLWSILYLAIVGSLLGFVVFFYVMKHMSVGLVTLILLITPVSALILGKTVADEVISLPIVLGSVLILAGLIMYENIFKLKFSVQE</sequence>
<feature type="transmembrane region" description="Helical" evidence="6">
    <location>
        <begin position="210"/>
        <end position="231"/>
    </location>
</feature>
<feature type="transmembrane region" description="Helical" evidence="6">
    <location>
        <begin position="89"/>
        <end position="108"/>
    </location>
</feature>
<dbReference type="OrthoDB" id="9776210at2"/>
<keyword evidence="5 6" id="KW-0472">Membrane</keyword>
<feature type="transmembrane region" description="Helical" evidence="6">
    <location>
        <begin position="120"/>
        <end position="138"/>
    </location>
</feature>
<feature type="transmembrane region" description="Helical" evidence="6">
    <location>
        <begin position="263"/>
        <end position="282"/>
    </location>
</feature>
<dbReference type="SUPFAM" id="SSF103481">
    <property type="entry name" value="Multidrug resistance efflux transporter EmrE"/>
    <property type="match status" value="2"/>
</dbReference>
<dbReference type="InterPro" id="IPR037185">
    <property type="entry name" value="EmrE-like"/>
</dbReference>
<accession>A0A1X9NC31</accession>
<evidence type="ECO:0000259" key="7">
    <source>
        <dbReference type="Pfam" id="PF00892"/>
    </source>
</evidence>
<comment type="subcellular location">
    <subcellularLocation>
        <location evidence="1">Membrane</location>
        <topology evidence="1">Multi-pass membrane protein</topology>
    </subcellularLocation>
</comment>
<evidence type="ECO:0000313" key="8">
    <source>
        <dbReference type="EMBL" id="ARN75608.1"/>
    </source>
</evidence>
<name>A0A1X9NC31_9GAMM</name>
<feature type="transmembrane region" description="Helical" evidence="6">
    <location>
        <begin position="177"/>
        <end position="198"/>
    </location>
</feature>
<dbReference type="AlphaFoldDB" id="A0A1X9NC31"/>
<reference evidence="8 9" key="1">
    <citation type="submission" date="2016-11" db="EMBL/GenBank/DDBJ databases">
        <title>Trade-off between light-utilization and light-protection in marine flavobacteria.</title>
        <authorList>
            <person name="Kumagai Y."/>
        </authorList>
    </citation>
    <scope>NUCLEOTIDE SEQUENCE [LARGE SCALE GENOMIC DNA]</scope>
    <source>
        <strain evidence="8 9">NBRC 107125</strain>
    </source>
</reference>
<evidence type="ECO:0000256" key="4">
    <source>
        <dbReference type="ARBA" id="ARBA00022989"/>
    </source>
</evidence>
<evidence type="ECO:0000256" key="3">
    <source>
        <dbReference type="ARBA" id="ARBA00022692"/>
    </source>
</evidence>
<dbReference type="InterPro" id="IPR050638">
    <property type="entry name" value="AA-Vitamin_Transporters"/>
</dbReference>